<name>A0AAV4UJV3_9ARAC</name>
<keyword evidence="2" id="KW-1185">Reference proteome</keyword>
<dbReference type="Gene3D" id="3.30.760.10">
    <property type="entry name" value="RNA Cap, Translation Initiation Factor Eif4e"/>
    <property type="match status" value="1"/>
</dbReference>
<protein>
    <submittedName>
        <fullName evidence="1">Uncharacterized protein</fullName>
    </submittedName>
</protein>
<evidence type="ECO:0000313" key="1">
    <source>
        <dbReference type="EMBL" id="GIY57874.1"/>
    </source>
</evidence>
<dbReference type="AlphaFoldDB" id="A0AAV4UJV3"/>
<gene>
    <name evidence="1" type="primary">AVEN_183043_1</name>
    <name evidence="1" type="ORF">CDAR_170251</name>
</gene>
<reference evidence="1 2" key="1">
    <citation type="submission" date="2021-06" db="EMBL/GenBank/DDBJ databases">
        <title>Caerostris darwini draft genome.</title>
        <authorList>
            <person name="Kono N."/>
            <person name="Arakawa K."/>
        </authorList>
    </citation>
    <scope>NUCLEOTIDE SEQUENCE [LARGE SCALE GENOMIC DNA]</scope>
</reference>
<dbReference type="SUPFAM" id="SSF55418">
    <property type="entry name" value="eIF4e-like"/>
    <property type="match status" value="1"/>
</dbReference>
<dbReference type="EMBL" id="BPLQ01011436">
    <property type="protein sequence ID" value="GIY57874.1"/>
    <property type="molecule type" value="Genomic_DNA"/>
</dbReference>
<organism evidence="1 2">
    <name type="scientific">Caerostris darwini</name>
    <dbReference type="NCBI Taxonomy" id="1538125"/>
    <lineage>
        <taxon>Eukaryota</taxon>
        <taxon>Metazoa</taxon>
        <taxon>Ecdysozoa</taxon>
        <taxon>Arthropoda</taxon>
        <taxon>Chelicerata</taxon>
        <taxon>Arachnida</taxon>
        <taxon>Araneae</taxon>
        <taxon>Araneomorphae</taxon>
        <taxon>Entelegynae</taxon>
        <taxon>Araneoidea</taxon>
        <taxon>Araneidae</taxon>
        <taxon>Caerostris</taxon>
    </lineage>
</organism>
<comment type="caution">
    <text evidence="1">The sequence shown here is derived from an EMBL/GenBank/DDBJ whole genome shotgun (WGS) entry which is preliminary data.</text>
</comment>
<evidence type="ECO:0000313" key="2">
    <source>
        <dbReference type="Proteomes" id="UP001054837"/>
    </source>
</evidence>
<proteinExistence type="predicted"/>
<sequence length="157" mass="18437">MDSILLPSQCKDKYIFMPSERDDFDRVARREGGKWLLYTEDGNHDSHWEALLPLYHDGLILALRANTPEITDIQRKTNALNKVIWCFADDADDLENVRRVANAIRSATNHGRIMYYKTNAASVNRLFHENTTAICKYMHSVKGQLFRRDKYKRWEMV</sequence>
<dbReference type="Proteomes" id="UP001054837">
    <property type="component" value="Unassembled WGS sequence"/>
</dbReference>
<dbReference type="InterPro" id="IPR023398">
    <property type="entry name" value="TIF_eIF4e-like"/>
</dbReference>
<accession>A0AAV4UJV3</accession>